<organism evidence="6">
    <name type="scientific">uncultured marine thaumarchaeote KM3_86_F11</name>
    <dbReference type="NCBI Taxonomy" id="1456322"/>
    <lineage>
        <taxon>Archaea</taxon>
        <taxon>Nitrososphaerota</taxon>
        <taxon>environmental samples</taxon>
    </lineage>
</organism>
<dbReference type="EMBL" id="KF901136">
    <property type="protein sequence ID" value="AIF19394.1"/>
    <property type="molecule type" value="Genomic_DNA"/>
</dbReference>
<evidence type="ECO:0000256" key="3">
    <source>
        <dbReference type="ARBA" id="ARBA00022835"/>
    </source>
</evidence>
<dbReference type="GO" id="GO:0000177">
    <property type="term" value="C:cytoplasmic exosome (RNase complex)"/>
    <property type="evidence" value="ECO:0007669"/>
    <property type="project" value="TreeGrafter"/>
</dbReference>
<evidence type="ECO:0000256" key="2">
    <source>
        <dbReference type="ARBA" id="ARBA00022490"/>
    </source>
</evidence>
<proteinExistence type="predicted"/>
<gene>
    <name evidence="6" type="primary">EXOSC7</name>
    <name evidence="6" type="synonym">RRP42</name>
</gene>
<dbReference type="NCBIfam" id="NF003282">
    <property type="entry name" value="PRK04282.1-1"/>
    <property type="match status" value="1"/>
</dbReference>
<dbReference type="InterPro" id="IPR027408">
    <property type="entry name" value="PNPase/RNase_PH_dom_sf"/>
</dbReference>
<dbReference type="PANTHER" id="PTHR11097:SF8">
    <property type="entry name" value="EXOSOME COMPLEX COMPONENT RRP42"/>
    <property type="match status" value="1"/>
</dbReference>
<dbReference type="InterPro" id="IPR050590">
    <property type="entry name" value="Exosome_comp_Rrp42_subfam"/>
</dbReference>
<dbReference type="GO" id="GO:0035925">
    <property type="term" value="F:mRNA 3'-UTR AU-rich region binding"/>
    <property type="evidence" value="ECO:0007669"/>
    <property type="project" value="TreeGrafter"/>
</dbReference>
<dbReference type="InterPro" id="IPR015847">
    <property type="entry name" value="ExoRNase_PH_dom2"/>
</dbReference>
<evidence type="ECO:0000256" key="1">
    <source>
        <dbReference type="ARBA" id="ARBA00004496"/>
    </source>
</evidence>
<sequence length="272" mass="29899">MKKHRIVDAITLDSIMSKLSDSKRTDGRGLLDYREIEIETNILKDKTNGSAKVKIGDTEVWAGIKVETAHPFPDTPAEGVMTCNAEMLPISSQYVEPGPPDEDTIELSRVSDRGIRESGMIDVSELCIKEGELVYSVYIDVAVINEDGNLFDAVAYAGTAALLEADKSKFTIENDEVKMLEEREKLPIKSLPISTTFAKIGDKIIIDPNADEQEIASARLTLVTDENGKYVSAQKGKPGGFTFEELKELSVISKEKGEEIRKMIKEAVNNGA</sequence>
<feature type="domain" description="Exoribonuclease phosphorolytic" evidence="5">
    <location>
        <begin position="191"/>
        <end position="249"/>
    </location>
</feature>
<dbReference type="InterPro" id="IPR036345">
    <property type="entry name" value="ExoRNase_PH_dom2_sf"/>
</dbReference>
<reference evidence="6" key="1">
    <citation type="journal article" date="2014" name="Genome Biol. Evol.">
        <title>Pangenome evidence for extensive interdomain horizontal transfer affecting lineage core and shell genes in uncultured planktonic thaumarchaeota and euryarchaeota.</title>
        <authorList>
            <person name="Deschamps P."/>
            <person name="Zivanovic Y."/>
            <person name="Moreira D."/>
            <person name="Rodriguez-Valera F."/>
            <person name="Lopez-Garcia P."/>
        </authorList>
    </citation>
    <scope>NUCLEOTIDE SEQUENCE</scope>
</reference>
<protein>
    <submittedName>
        <fullName evidence="6">Exosome complex RNA-binding protein (RRP42, EXOSC7)</fullName>
    </submittedName>
</protein>
<dbReference type="InterPro" id="IPR020568">
    <property type="entry name" value="Ribosomal_Su5_D2-typ_SF"/>
</dbReference>
<evidence type="ECO:0000313" key="6">
    <source>
        <dbReference type="EMBL" id="AIF19394.1"/>
    </source>
</evidence>
<dbReference type="PANTHER" id="PTHR11097">
    <property type="entry name" value="EXOSOME COMPLEX EXONUCLEASE RIBOSOMAL RNA PROCESSING PROTEIN"/>
    <property type="match status" value="1"/>
</dbReference>
<keyword evidence="2" id="KW-0963">Cytoplasm</keyword>
<dbReference type="Gene3D" id="3.30.230.70">
    <property type="entry name" value="GHMP Kinase, N-terminal domain"/>
    <property type="match status" value="1"/>
</dbReference>
<dbReference type="Pfam" id="PF01138">
    <property type="entry name" value="RNase_PH"/>
    <property type="match status" value="1"/>
</dbReference>
<dbReference type="InterPro" id="IPR001247">
    <property type="entry name" value="ExoRNase_PH_dom1"/>
</dbReference>
<dbReference type="Pfam" id="PF03725">
    <property type="entry name" value="RNase_PH_C"/>
    <property type="match status" value="1"/>
</dbReference>
<keyword evidence="3" id="KW-0271">Exosome</keyword>
<dbReference type="SUPFAM" id="SSF54211">
    <property type="entry name" value="Ribosomal protein S5 domain 2-like"/>
    <property type="match status" value="1"/>
</dbReference>
<evidence type="ECO:0000259" key="5">
    <source>
        <dbReference type="Pfam" id="PF03725"/>
    </source>
</evidence>
<dbReference type="GO" id="GO:0016075">
    <property type="term" value="P:rRNA catabolic process"/>
    <property type="evidence" value="ECO:0007669"/>
    <property type="project" value="TreeGrafter"/>
</dbReference>
<evidence type="ECO:0000259" key="4">
    <source>
        <dbReference type="Pfam" id="PF01138"/>
    </source>
</evidence>
<name>A0A075HUF2_9ARCH</name>
<feature type="domain" description="Exoribonuclease phosphorolytic" evidence="4">
    <location>
        <begin position="33"/>
        <end position="166"/>
    </location>
</feature>
<dbReference type="SUPFAM" id="SSF55666">
    <property type="entry name" value="Ribonuclease PH domain 2-like"/>
    <property type="match status" value="1"/>
</dbReference>
<dbReference type="AlphaFoldDB" id="A0A075HUF2"/>
<comment type="subcellular location">
    <subcellularLocation>
        <location evidence="1">Cytoplasm</location>
    </subcellularLocation>
</comment>
<accession>A0A075HUF2</accession>